<feature type="transmembrane region" description="Helical" evidence="4">
    <location>
        <begin position="324"/>
        <end position="347"/>
    </location>
</feature>
<dbReference type="SUPFAM" id="SSF56112">
    <property type="entry name" value="Protein kinase-like (PK-like)"/>
    <property type="match status" value="1"/>
</dbReference>
<feature type="binding site" evidence="3">
    <location>
        <position position="441"/>
    </location>
    <ligand>
        <name>ATP</name>
        <dbReference type="ChEBI" id="CHEBI:30616"/>
    </ligand>
</feature>
<dbReference type="PANTHER" id="PTHR24416:SF611">
    <property type="entry name" value="TYROSINE-PROTEIN KINASE TRANSMEMBRANE RECEPTOR ROR"/>
    <property type="match status" value="1"/>
</dbReference>
<dbReference type="GO" id="GO:0043235">
    <property type="term" value="C:receptor complex"/>
    <property type="evidence" value="ECO:0007669"/>
    <property type="project" value="TreeGrafter"/>
</dbReference>
<keyword evidence="4" id="KW-1133">Transmembrane helix</keyword>
<comment type="subcellular location">
    <subcellularLocation>
        <location evidence="1">Membrane</location>
        <topology evidence="1">Single-pass membrane protein</topology>
    </subcellularLocation>
</comment>
<dbReference type="GO" id="GO:0005524">
    <property type="term" value="F:ATP binding"/>
    <property type="evidence" value="ECO:0007669"/>
    <property type="project" value="UniProtKB-UniRule"/>
</dbReference>
<dbReference type="InterPro" id="IPR001245">
    <property type="entry name" value="Ser-Thr/Tyr_kinase_cat_dom"/>
</dbReference>
<keyword evidence="6" id="KW-1185">Reference proteome</keyword>
<keyword evidence="3" id="KW-0547">Nucleotide-binding</keyword>
<dbReference type="Gene3D" id="1.10.510.10">
    <property type="entry name" value="Transferase(Phosphotransferase) domain 1"/>
    <property type="match status" value="1"/>
</dbReference>
<accession>A0A915IQK5</accession>
<name>A0A915IQK5_ROMCU</name>
<protein>
    <submittedName>
        <fullName evidence="7">Protein kinase domain-containing protein</fullName>
    </submittedName>
</protein>
<evidence type="ECO:0000313" key="7">
    <source>
        <dbReference type="WBParaSite" id="nRc.2.0.1.t16473-RA"/>
    </source>
</evidence>
<dbReference type="PANTHER" id="PTHR24416">
    <property type="entry name" value="TYROSINE-PROTEIN KINASE RECEPTOR"/>
    <property type="match status" value="1"/>
</dbReference>
<dbReference type="AlphaFoldDB" id="A0A915IQK5"/>
<dbReference type="PROSITE" id="PS50011">
    <property type="entry name" value="PROTEIN_KINASE_DOM"/>
    <property type="match status" value="1"/>
</dbReference>
<dbReference type="InterPro" id="IPR017441">
    <property type="entry name" value="Protein_kinase_ATP_BS"/>
</dbReference>
<dbReference type="Pfam" id="PF07714">
    <property type="entry name" value="PK_Tyr_Ser-Thr"/>
    <property type="match status" value="1"/>
</dbReference>
<comment type="catalytic activity">
    <reaction evidence="2">
        <text>L-tyrosyl-[protein] + ATP = O-phospho-L-tyrosyl-[protein] + ADP + H(+)</text>
        <dbReference type="Rhea" id="RHEA:10596"/>
        <dbReference type="Rhea" id="RHEA-COMP:10136"/>
        <dbReference type="Rhea" id="RHEA-COMP:20101"/>
        <dbReference type="ChEBI" id="CHEBI:15378"/>
        <dbReference type="ChEBI" id="CHEBI:30616"/>
        <dbReference type="ChEBI" id="CHEBI:46858"/>
        <dbReference type="ChEBI" id="CHEBI:61978"/>
        <dbReference type="ChEBI" id="CHEBI:456216"/>
        <dbReference type="EC" id="2.7.10.1"/>
    </reaction>
</comment>
<keyword evidence="4" id="KW-0812">Transmembrane</keyword>
<dbReference type="InterPro" id="IPR050122">
    <property type="entry name" value="RTK"/>
</dbReference>
<evidence type="ECO:0000256" key="2">
    <source>
        <dbReference type="ARBA" id="ARBA00051243"/>
    </source>
</evidence>
<evidence type="ECO:0000313" key="6">
    <source>
        <dbReference type="Proteomes" id="UP000887565"/>
    </source>
</evidence>
<dbReference type="PROSITE" id="PS00107">
    <property type="entry name" value="PROTEIN_KINASE_ATP"/>
    <property type="match status" value="1"/>
</dbReference>
<dbReference type="GO" id="GO:0007169">
    <property type="term" value="P:cell surface receptor protein tyrosine kinase signaling pathway"/>
    <property type="evidence" value="ECO:0007669"/>
    <property type="project" value="TreeGrafter"/>
</dbReference>
<reference evidence="7" key="1">
    <citation type="submission" date="2022-11" db="UniProtKB">
        <authorList>
            <consortium name="WormBaseParasite"/>
        </authorList>
    </citation>
    <scope>IDENTIFICATION</scope>
</reference>
<sequence>MTGCLNLIFTMERATQSDFRDQSVSNWSIIKNLRLICMDFDYVTNLTGDGTSSERPAAATFVVDLEWEKVKKAEPPIFVLWIREKLTNNITSPLDFHRHSMIDNNNTVYTRWNFVGTEIDSTFTIRYLWPKIGYQLRVQAVNSLQLGPPFDGQLFNFGEDPTCFYSLTVKYDGFHSRKSLVFQTTNTFSFTFENLEFDQNCFIIVEPIWNYSKTKLQKTISLRTPSCAAFHHEDFDICGKDRAGELELVRTVDVMSLVKDTSLRIFDFQDVVFSKYEKELHPRCSYRVGVSALTKGGEGIPFEENFTVRKVFEPTQQEVFFVRWMILVAFALLCLPIIGGSLSCYFLQLNAKKNAKKIDELEQYSQRLIGYDPERSEKSLARNRTYYESESKDIFQDTQENSTLNNRFLIVDSLLGTGEFGSVYRARCTHPRYPNVVAVKKVKVCEDTTEPRKHLENEIALMKFIGRHENIVSFFGANYQPEMTLTMEFCFYGNLKCYLPTIKSQLLAFKKPEISPGADSGYGQTDNLYAFPAVTPLTASEYRFDDVPTRAADGIVDSALLLKFAHQIASGMEHIADLGLIHCDLAARNVLVAEKCGGGEILKTRE</sequence>
<feature type="domain" description="Protein kinase" evidence="5">
    <location>
        <begin position="409"/>
        <end position="606"/>
    </location>
</feature>
<dbReference type="GO" id="GO:0005886">
    <property type="term" value="C:plasma membrane"/>
    <property type="evidence" value="ECO:0007669"/>
    <property type="project" value="TreeGrafter"/>
</dbReference>
<evidence type="ECO:0000256" key="3">
    <source>
        <dbReference type="PROSITE-ProRule" id="PRU10141"/>
    </source>
</evidence>
<proteinExistence type="predicted"/>
<evidence type="ECO:0000259" key="5">
    <source>
        <dbReference type="PROSITE" id="PS50011"/>
    </source>
</evidence>
<keyword evidence="3" id="KW-0067">ATP-binding</keyword>
<dbReference type="InterPro" id="IPR000719">
    <property type="entry name" value="Prot_kinase_dom"/>
</dbReference>
<evidence type="ECO:0000256" key="4">
    <source>
        <dbReference type="SAM" id="Phobius"/>
    </source>
</evidence>
<dbReference type="PROSITE" id="PS00109">
    <property type="entry name" value="PROTEIN_KINASE_TYR"/>
    <property type="match status" value="1"/>
</dbReference>
<dbReference type="InterPro" id="IPR008266">
    <property type="entry name" value="Tyr_kinase_AS"/>
</dbReference>
<dbReference type="GO" id="GO:0004714">
    <property type="term" value="F:transmembrane receptor protein tyrosine kinase activity"/>
    <property type="evidence" value="ECO:0007669"/>
    <property type="project" value="UniProtKB-EC"/>
</dbReference>
<dbReference type="Gene3D" id="3.30.200.20">
    <property type="entry name" value="Phosphorylase Kinase, domain 1"/>
    <property type="match status" value="1"/>
</dbReference>
<organism evidence="6 7">
    <name type="scientific">Romanomermis culicivorax</name>
    <name type="common">Nematode worm</name>
    <dbReference type="NCBI Taxonomy" id="13658"/>
    <lineage>
        <taxon>Eukaryota</taxon>
        <taxon>Metazoa</taxon>
        <taxon>Ecdysozoa</taxon>
        <taxon>Nematoda</taxon>
        <taxon>Enoplea</taxon>
        <taxon>Dorylaimia</taxon>
        <taxon>Mermithida</taxon>
        <taxon>Mermithoidea</taxon>
        <taxon>Mermithidae</taxon>
        <taxon>Romanomermis</taxon>
    </lineage>
</organism>
<keyword evidence="4" id="KW-0472">Membrane</keyword>
<evidence type="ECO:0000256" key="1">
    <source>
        <dbReference type="ARBA" id="ARBA00004167"/>
    </source>
</evidence>
<dbReference type="InterPro" id="IPR011009">
    <property type="entry name" value="Kinase-like_dom_sf"/>
</dbReference>
<dbReference type="Proteomes" id="UP000887565">
    <property type="component" value="Unplaced"/>
</dbReference>
<dbReference type="WBParaSite" id="nRc.2.0.1.t16473-RA">
    <property type="protein sequence ID" value="nRc.2.0.1.t16473-RA"/>
    <property type="gene ID" value="nRc.2.0.1.g16473"/>
</dbReference>